<organism evidence="1 2">
    <name type="scientific">Chryseobacterium arachidis</name>
    <dbReference type="NCBI Taxonomy" id="1416778"/>
    <lineage>
        <taxon>Bacteria</taxon>
        <taxon>Pseudomonadati</taxon>
        <taxon>Bacteroidota</taxon>
        <taxon>Flavobacteriia</taxon>
        <taxon>Flavobacteriales</taxon>
        <taxon>Weeksellaceae</taxon>
        <taxon>Chryseobacterium group</taxon>
        <taxon>Chryseobacterium</taxon>
    </lineage>
</organism>
<sequence>MKNQTLNNGKKLNKKQLRSITGGLIDCLGGSCPTIDGCPPLNEYGCITIAKACAQAKCRPM</sequence>
<keyword evidence="2" id="KW-1185">Reference proteome</keyword>
<dbReference type="EMBL" id="FQUT01000004">
    <property type="protein sequence ID" value="SHF44396.1"/>
    <property type="molecule type" value="Genomic_DNA"/>
</dbReference>
<name>A0A1M5BPR1_9FLAO</name>
<dbReference type="RefSeq" id="WP_072956468.1">
    <property type="nucleotide sequence ID" value="NZ_FQUT01000004.1"/>
</dbReference>
<gene>
    <name evidence="1" type="ORF">SAMN05443633_104247</name>
</gene>
<protein>
    <recommendedName>
        <fullName evidence="3">Bacteriocin-type signal sequence-containing protein</fullName>
    </recommendedName>
</protein>
<accession>A0A1M5BPR1</accession>
<evidence type="ECO:0008006" key="3">
    <source>
        <dbReference type="Google" id="ProtNLM"/>
    </source>
</evidence>
<proteinExistence type="predicted"/>
<reference evidence="2" key="1">
    <citation type="submission" date="2016-11" db="EMBL/GenBank/DDBJ databases">
        <authorList>
            <person name="Varghese N."/>
            <person name="Submissions S."/>
        </authorList>
    </citation>
    <scope>NUCLEOTIDE SEQUENCE [LARGE SCALE GENOMIC DNA]</scope>
    <source>
        <strain evidence="2">DSM 27619</strain>
    </source>
</reference>
<evidence type="ECO:0000313" key="1">
    <source>
        <dbReference type="EMBL" id="SHF44396.1"/>
    </source>
</evidence>
<dbReference type="AlphaFoldDB" id="A0A1M5BPR1"/>
<dbReference type="Proteomes" id="UP000184518">
    <property type="component" value="Unassembled WGS sequence"/>
</dbReference>
<dbReference type="OrthoDB" id="1190610at2"/>
<evidence type="ECO:0000313" key="2">
    <source>
        <dbReference type="Proteomes" id="UP000184518"/>
    </source>
</evidence>